<dbReference type="GO" id="GO:0030170">
    <property type="term" value="F:pyridoxal phosphate binding"/>
    <property type="evidence" value="ECO:0007669"/>
    <property type="project" value="InterPro"/>
</dbReference>
<comment type="caution">
    <text evidence="5">The sequence shown here is derived from an EMBL/GenBank/DDBJ whole genome shotgun (WGS) entry which is preliminary data.</text>
</comment>
<dbReference type="InterPro" id="IPR004839">
    <property type="entry name" value="Aminotransferase_I/II_large"/>
</dbReference>
<organism evidence="5 6">
    <name type="scientific">Marinibactrum halimedae</name>
    <dbReference type="NCBI Taxonomy" id="1444977"/>
    <lineage>
        <taxon>Bacteria</taxon>
        <taxon>Pseudomonadati</taxon>
        <taxon>Pseudomonadota</taxon>
        <taxon>Gammaproteobacteria</taxon>
        <taxon>Cellvibrionales</taxon>
        <taxon>Cellvibrionaceae</taxon>
        <taxon>Marinibactrum</taxon>
    </lineage>
</organism>
<dbReference type="GO" id="GO:0009016">
    <property type="term" value="F:succinyldiaminopimelate transaminase activity"/>
    <property type="evidence" value="ECO:0007669"/>
    <property type="project" value="InterPro"/>
</dbReference>
<dbReference type="CDD" id="cd00609">
    <property type="entry name" value="AAT_like"/>
    <property type="match status" value="1"/>
</dbReference>
<dbReference type="SUPFAM" id="SSF53383">
    <property type="entry name" value="PLP-dependent transferases"/>
    <property type="match status" value="1"/>
</dbReference>
<dbReference type="InterPro" id="IPR019878">
    <property type="entry name" value="DapC_beta/gammaproteobac"/>
</dbReference>
<evidence type="ECO:0000256" key="2">
    <source>
        <dbReference type="ARBA" id="ARBA00022576"/>
    </source>
</evidence>
<dbReference type="Proteomes" id="UP001156870">
    <property type="component" value="Unassembled WGS sequence"/>
</dbReference>
<dbReference type="InterPro" id="IPR050881">
    <property type="entry name" value="LL-DAP_aminotransferase"/>
</dbReference>
<dbReference type="AlphaFoldDB" id="A0AA37TAM7"/>
<dbReference type="InterPro" id="IPR015424">
    <property type="entry name" value="PyrdxlP-dep_Trfase"/>
</dbReference>
<accession>A0AA37TAM7</accession>
<reference evidence="5 6" key="1">
    <citation type="journal article" date="2014" name="Int. J. Syst. Evol. Microbiol.">
        <title>Complete genome sequence of Corynebacterium casei LMG S-19264T (=DSM 44701T), isolated from a smear-ripened cheese.</title>
        <authorList>
            <consortium name="US DOE Joint Genome Institute (JGI-PGF)"/>
            <person name="Walter F."/>
            <person name="Albersmeier A."/>
            <person name="Kalinowski J."/>
            <person name="Ruckert C."/>
        </authorList>
    </citation>
    <scope>NUCLEOTIDE SEQUENCE [LARGE SCALE GENOMIC DNA]</scope>
    <source>
        <strain evidence="5 6">NBRC 110095</strain>
    </source>
</reference>
<dbReference type="RefSeq" id="WP_232592118.1">
    <property type="nucleotide sequence ID" value="NZ_BSPD01000095.1"/>
</dbReference>
<dbReference type="PANTHER" id="PTHR42832">
    <property type="entry name" value="AMINO ACID AMINOTRANSFERASE"/>
    <property type="match status" value="1"/>
</dbReference>
<dbReference type="Pfam" id="PF00155">
    <property type="entry name" value="Aminotran_1_2"/>
    <property type="match status" value="1"/>
</dbReference>
<evidence type="ECO:0000313" key="6">
    <source>
        <dbReference type="Proteomes" id="UP001156870"/>
    </source>
</evidence>
<dbReference type="EMBL" id="BSPD01000095">
    <property type="protein sequence ID" value="GLS27988.1"/>
    <property type="molecule type" value="Genomic_DNA"/>
</dbReference>
<sequence length="405" mass="45469">MNPRLEHLQPYPFEKLVALKQDATPPAELDHIALSIGEPKHVPPQFVLDAMATNLGKLANYPTTKGLPELRTAMAEWATRRFKLESNPLDPEQHILGVNGTREALFAFAQAVINTEHSHQKPIVISPNPFYQIYEGACLLAGAELHLLDCVAENRYLPDFDSIPLEALERCQLMFICNPGNPTGAVIPKEQLRKLITLADEHDFIIASDECYSELYFDEQAPPPGLLEVCHEMGRTDYQRCVVFHSLSKRSNLPGLRSGFVAGDASIMKQFLLYRTYHGCSMPLSTQLASISAWQDEHHVRANRDAYRQKFDAVLDILHGHLEVTRPDASFYLWPQLDINDEVFAKALFSQQNITVLPGSYLGRENTLTQQNPGTNHIRMALVATVPECIEAAERIKACLRSGNF</sequence>
<proteinExistence type="predicted"/>
<dbReference type="GO" id="GO:0009089">
    <property type="term" value="P:lysine biosynthetic process via diaminopimelate"/>
    <property type="evidence" value="ECO:0007669"/>
    <property type="project" value="InterPro"/>
</dbReference>
<dbReference type="Gene3D" id="3.40.640.10">
    <property type="entry name" value="Type I PLP-dependent aspartate aminotransferase-like (Major domain)"/>
    <property type="match status" value="1"/>
</dbReference>
<evidence type="ECO:0000259" key="4">
    <source>
        <dbReference type="Pfam" id="PF00155"/>
    </source>
</evidence>
<evidence type="ECO:0000256" key="3">
    <source>
        <dbReference type="ARBA" id="ARBA00022679"/>
    </source>
</evidence>
<keyword evidence="6" id="KW-1185">Reference proteome</keyword>
<feature type="domain" description="Aminotransferase class I/classII large" evidence="4">
    <location>
        <begin position="32"/>
        <end position="395"/>
    </location>
</feature>
<comment type="cofactor">
    <cofactor evidence="1">
        <name>pyridoxal 5'-phosphate</name>
        <dbReference type="ChEBI" id="CHEBI:597326"/>
    </cofactor>
</comment>
<dbReference type="InterPro" id="IPR015421">
    <property type="entry name" value="PyrdxlP-dep_Trfase_major"/>
</dbReference>
<dbReference type="NCBIfam" id="TIGR03538">
    <property type="entry name" value="DapC_gpp"/>
    <property type="match status" value="1"/>
</dbReference>
<evidence type="ECO:0000313" key="5">
    <source>
        <dbReference type="EMBL" id="GLS27988.1"/>
    </source>
</evidence>
<dbReference type="PANTHER" id="PTHR42832:SF3">
    <property type="entry name" value="L-GLUTAMINE--4-(METHYLSULFANYL)-2-OXOBUTANOATE AMINOTRANSFERASE"/>
    <property type="match status" value="1"/>
</dbReference>
<gene>
    <name evidence="5" type="ORF">GCM10007877_37070</name>
</gene>
<dbReference type="InterPro" id="IPR015422">
    <property type="entry name" value="PyrdxlP-dep_Trfase_small"/>
</dbReference>
<keyword evidence="3" id="KW-0808">Transferase</keyword>
<dbReference type="Gene3D" id="3.90.1150.10">
    <property type="entry name" value="Aspartate Aminotransferase, domain 1"/>
    <property type="match status" value="1"/>
</dbReference>
<protein>
    <submittedName>
        <fullName evidence="5">Succinyldiaminopimelate transaminase</fullName>
    </submittedName>
</protein>
<name>A0AA37TAM7_9GAMM</name>
<evidence type="ECO:0000256" key="1">
    <source>
        <dbReference type="ARBA" id="ARBA00001933"/>
    </source>
</evidence>
<keyword evidence="2" id="KW-0032">Aminotransferase</keyword>